<keyword evidence="1" id="KW-1133">Transmembrane helix</keyword>
<keyword evidence="3" id="KW-1185">Reference proteome</keyword>
<comment type="caution">
    <text evidence="2">The sequence shown here is derived from an EMBL/GenBank/DDBJ whole genome shotgun (WGS) entry which is preliminary data.</text>
</comment>
<sequence>MPRDREDDSFVARILKKKPPLFWWFLLNTTMLCIAILSWAFFLEIFGNPHRARNYVILEKLGRKQEVKSFDTITAPSGKAYNPSSLYKKYYNLNPEDISLLNSELKRVYVGNLKDPSYNNYVQGEFRVLKTRVLDEQDFIQNGIAIQAQALVRPDAFHPPTPYLVLIEWILPGAPANAVESYQLGDLLELGKNPYYPFVLHALRVPRPGDEPLISLSCIPLVYDSKIIPPRGEAFSIEPAERLNLNGSFPIFKKQ</sequence>
<protein>
    <submittedName>
        <fullName evidence="2">Uncharacterized protein</fullName>
    </submittedName>
</protein>
<dbReference type="RefSeq" id="WP_377096404.1">
    <property type="nucleotide sequence ID" value="NZ_JBHSJM010000001.1"/>
</dbReference>
<proteinExistence type="predicted"/>
<evidence type="ECO:0000256" key="1">
    <source>
        <dbReference type="SAM" id="Phobius"/>
    </source>
</evidence>
<dbReference type="Proteomes" id="UP001597297">
    <property type="component" value="Unassembled WGS sequence"/>
</dbReference>
<feature type="transmembrane region" description="Helical" evidence="1">
    <location>
        <begin position="21"/>
        <end position="42"/>
    </location>
</feature>
<evidence type="ECO:0000313" key="3">
    <source>
        <dbReference type="Proteomes" id="UP001597297"/>
    </source>
</evidence>
<keyword evidence="1" id="KW-0472">Membrane</keyword>
<reference evidence="3" key="1">
    <citation type="journal article" date="2019" name="Int. J. Syst. Evol. Microbiol.">
        <title>The Global Catalogue of Microorganisms (GCM) 10K type strain sequencing project: providing services to taxonomists for standard genome sequencing and annotation.</title>
        <authorList>
            <consortium name="The Broad Institute Genomics Platform"/>
            <consortium name="The Broad Institute Genome Sequencing Center for Infectious Disease"/>
            <person name="Wu L."/>
            <person name="Ma J."/>
        </authorList>
    </citation>
    <scope>NUCLEOTIDE SEQUENCE [LARGE SCALE GENOMIC DNA]</scope>
    <source>
        <strain evidence="3">JCM 16545</strain>
    </source>
</reference>
<accession>A0ABW5E0X6</accession>
<name>A0ABW5E0X6_9BACT</name>
<gene>
    <name evidence="2" type="ORF">ACFSQZ_00285</name>
</gene>
<organism evidence="2 3">
    <name type="scientific">Rubritalea spongiae</name>
    <dbReference type="NCBI Taxonomy" id="430797"/>
    <lineage>
        <taxon>Bacteria</taxon>
        <taxon>Pseudomonadati</taxon>
        <taxon>Verrucomicrobiota</taxon>
        <taxon>Verrucomicrobiia</taxon>
        <taxon>Verrucomicrobiales</taxon>
        <taxon>Rubritaleaceae</taxon>
        <taxon>Rubritalea</taxon>
    </lineage>
</organism>
<keyword evidence="1" id="KW-0812">Transmembrane</keyword>
<evidence type="ECO:0000313" key="2">
    <source>
        <dbReference type="EMBL" id="MFD2274893.1"/>
    </source>
</evidence>
<dbReference type="EMBL" id="JBHUJC010000001">
    <property type="protein sequence ID" value="MFD2274893.1"/>
    <property type="molecule type" value="Genomic_DNA"/>
</dbReference>